<sequence>MADQYPVEVQPDFLEKITRAKPVPALSELIWNAFDADASKAEVSFEYNDLDTLDAIVVKDDGHGIPRADAPTFFRSLGGSWKKPGAQTASGRFLHGQEGRGRFKAFALGRTAEWAVVYERDGKLWSYAIKMVSNDIRHVNIGDEVEVTGKATRGVTLTIGEPLKDYRTFTSEAGRQELAEVFALYLADYENKASIILDGQVVNPSSTIASRKVFNLTDVEVDGKVHWVRLHVVEWKAAANRALYLCNDQRFPLVQVDRRFHIGPFHFSGYLASPYFNVAQRDGTVELAEMQEPVVASIDEAQQTIKDYFRTRAAEEARTVVEEWKDEQVYPFAGDPTTPVEKVERQVFDIVAVNVARHLPDFSTTQAKNKAFQLRMLRQAIEKSPEELQVILDEVLRLPKRQRDELAQLLRDTSLSSIISAAKIVSDRLKFLTGLEAVLFDPEPRMRLKERSQLHRIIAQNCWLFGEEFNLSVDDRSLTQVLIEHKKMLDLNIVIDAPVRHISQTRGIVDLMLSKATKQYRANQLTHLVVELKAPKVPIGAAEVTQIENYAFSVTADARFSKVGVMWHFWVISDELAPYAEHRVRDDAGLVHAKDNVSIYCKTWAQVLDENRARLKFFQDKLEVQVDKAASLKYIQERYAPYLEGVFEGEEIDAEAEDATSDATSA</sequence>
<protein>
    <recommendedName>
        <fullName evidence="3">DNA mismatch repair protein MutL</fullName>
    </recommendedName>
</protein>
<dbReference type="InterPro" id="IPR036890">
    <property type="entry name" value="HATPase_C_sf"/>
</dbReference>
<gene>
    <name evidence="1" type="ORF">LMG29542_04218</name>
</gene>
<name>A0A6J5E8U6_9BURK</name>
<dbReference type="Proteomes" id="UP000494363">
    <property type="component" value="Unassembled WGS sequence"/>
</dbReference>
<dbReference type="Gene3D" id="3.30.565.10">
    <property type="entry name" value="Histidine kinase-like ATPase, C-terminal domain"/>
    <property type="match status" value="1"/>
</dbReference>
<dbReference type="RefSeq" id="WP_175228382.1">
    <property type="nucleotide sequence ID" value="NZ_CADIKH010000019.1"/>
</dbReference>
<evidence type="ECO:0008006" key="3">
    <source>
        <dbReference type="Google" id="ProtNLM"/>
    </source>
</evidence>
<organism evidence="1 2">
    <name type="scientific">Paraburkholderia humisilvae</name>
    <dbReference type="NCBI Taxonomy" id="627669"/>
    <lineage>
        <taxon>Bacteria</taxon>
        <taxon>Pseudomonadati</taxon>
        <taxon>Pseudomonadota</taxon>
        <taxon>Betaproteobacteria</taxon>
        <taxon>Burkholderiales</taxon>
        <taxon>Burkholderiaceae</taxon>
        <taxon>Paraburkholderia</taxon>
    </lineage>
</organism>
<evidence type="ECO:0000313" key="1">
    <source>
        <dbReference type="EMBL" id="CAB3762024.1"/>
    </source>
</evidence>
<evidence type="ECO:0000313" key="2">
    <source>
        <dbReference type="Proteomes" id="UP000494363"/>
    </source>
</evidence>
<dbReference type="Pfam" id="PF13589">
    <property type="entry name" value="HATPase_c_3"/>
    <property type="match status" value="1"/>
</dbReference>
<accession>A0A6J5E8U6</accession>
<dbReference type="SUPFAM" id="SSF55874">
    <property type="entry name" value="ATPase domain of HSP90 chaperone/DNA topoisomerase II/histidine kinase"/>
    <property type="match status" value="1"/>
</dbReference>
<proteinExistence type="predicted"/>
<dbReference type="EMBL" id="CADIKH010000019">
    <property type="protein sequence ID" value="CAB3762024.1"/>
    <property type="molecule type" value="Genomic_DNA"/>
</dbReference>
<dbReference type="AlphaFoldDB" id="A0A6J5E8U6"/>
<reference evidence="1 2" key="1">
    <citation type="submission" date="2020-04" db="EMBL/GenBank/DDBJ databases">
        <authorList>
            <person name="De Canck E."/>
        </authorList>
    </citation>
    <scope>NUCLEOTIDE SEQUENCE [LARGE SCALE GENOMIC DNA]</scope>
    <source>
        <strain evidence="1 2">LMG 29542</strain>
    </source>
</reference>
<keyword evidence="2" id="KW-1185">Reference proteome</keyword>